<reference evidence="2 3" key="1">
    <citation type="submission" date="2020-02" db="EMBL/GenBank/DDBJ databases">
        <title>Albibacoteraceae fam. nov., the first described family within the subdivision 4 Verrucomicrobia.</title>
        <authorList>
            <person name="Xi F."/>
        </authorList>
    </citation>
    <scope>NUCLEOTIDE SEQUENCE [LARGE SCALE GENOMIC DNA]</scope>
    <source>
        <strain evidence="2 3">CK1056</strain>
    </source>
</reference>
<protein>
    <submittedName>
        <fullName evidence="2">Uncharacterized protein</fullName>
    </submittedName>
</protein>
<organism evidence="2 3">
    <name type="scientific">Oceanipulchritudo coccoides</name>
    <dbReference type="NCBI Taxonomy" id="2706888"/>
    <lineage>
        <taxon>Bacteria</taxon>
        <taxon>Pseudomonadati</taxon>
        <taxon>Verrucomicrobiota</taxon>
        <taxon>Opitutia</taxon>
        <taxon>Puniceicoccales</taxon>
        <taxon>Oceanipulchritudinaceae</taxon>
        <taxon>Oceanipulchritudo</taxon>
    </lineage>
</organism>
<dbReference type="AlphaFoldDB" id="A0A6B2M3R9"/>
<keyword evidence="3" id="KW-1185">Reference proteome</keyword>
<proteinExistence type="predicted"/>
<comment type="caution">
    <text evidence="2">The sequence shown here is derived from an EMBL/GenBank/DDBJ whole genome shotgun (WGS) entry which is preliminary data.</text>
</comment>
<feature type="transmembrane region" description="Helical" evidence="1">
    <location>
        <begin position="12"/>
        <end position="41"/>
    </location>
</feature>
<dbReference type="RefSeq" id="WP_163966050.1">
    <property type="nucleotide sequence ID" value="NZ_JAAGNX010000003.1"/>
</dbReference>
<evidence type="ECO:0000313" key="2">
    <source>
        <dbReference type="EMBL" id="NDV63066.1"/>
    </source>
</evidence>
<keyword evidence="1" id="KW-0472">Membrane</keyword>
<sequence>MKGLLSYAGLALNILIRFLLLTAAITLAGALCGAVLFVLVGMLWNMDFTLGELIRNGLFDGGFLALIWAPGISFVALVVQAHKRKENSGA</sequence>
<gene>
    <name evidence="2" type="ORF">G0Q06_11430</name>
</gene>
<evidence type="ECO:0000313" key="3">
    <source>
        <dbReference type="Proteomes" id="UP000478417"/>
    </source>
</evidence>
<keyword evidence="1" id="KW-1133">Transmembrane helix</keyword>
<dbReference type="EMBL" id="JAAGNX010000003">
    <property type="protein sequence ID" value="NDV63066.1"/>
    <property type="molecule type" value="Genomic_DNA"/>
</dbReference>
<evidence type="ECO:0000256" key="1">
    <source>
        <dbReference type="SAM" id="Phobius"/>
    </source>
</evidence>
<keyword evidence="1" id="KW-0812">Transmembrane</keyword>
<dbReference type="Proteomes" id="UP000478417">
    <property type="component" value="Unassembled WGS sequence"/>
</dbReference>
<name>A0A6B2M3R9_9BACT</name>
<accession>A0A6B2M3R9</accession>
<feature type="transmembrane region" description="Helical" evidence="1">
    <location>
        <begin position="61"/>
        <end position="79"/>
    </location>
</feature>